<dbReference type="InterPro" id="IPR009078">
    <property type="entry name" value="Ferritin-like_SF"/>
</dbReference>
<evidence type="ECO:0000313" key="1">
    <source>
        <dbReference type="EMBL" id="BBP47121.1"/>
    </source>
</evidence>
<dbReference type="KEGG" id="tse:THMIRHAS_24940"/>
<dbReference type="EMBL" id="AP021889">
    <property type="protein sequence ID" value="BBP47121.1"/>
    <property type="molecule type" value="Genomic_DNA"/>
</dbReference>
<proteinExistence type="predicted"/>
<dbReference type="InterPro" id="IPR006311">
    <property type="entry name" value="TAT_signal"/>
</dbReference>
<sequence>MSQQDLNKYGLGAGIDLDQDLHNKFSKYQANRRNFLRGLTAAGAGLFGTAMLSGCNSGNDAIAATGPTDDQVLNFALNLEYLEAEFYLRAVTGSGLNDGQITGLGAQGMVTGGSQVTFATPAIARYAAEIAGDERDHVDFLRAALGSSAVARPAINFTDSFTAAAQAAGLIGSTETFDPFANENNFLLAAYIFEDVGVTAYKGASPFVQNKVFLEAAAGLLAAEAYHAGLIRSILTSAGFNTQADAISDARDSLDGASDIDQGISDTTVSLNGMDYDASNIVPLDSNGLAYSRSPGQVLNVVYLNPNSVSSGGFFPDGVNGDINTSAVSTSAS</sequence>
<evidence type="ECO:0008006" key="3">
    <source>
        <dbReference type="Google" id="ProtNLM"/>
    </source>
</evidence>
<dbReference type="PANTHER" id="PTHR31694">
    <property type="entry name" value="DESICCATION-LIKE PROTEIN"/>
    <property type="match status" value="1"/>
</dbReference>
<dbReference type="PROSITE" id="PS51318">
    <property type="entry name" value="TAT"/>
    <property type="match status" value="1"/>
</dbReference>
<organism evidence="1 2">
    <name type="scientific">Thiosulfatimonas sediminis</name>
    <dbReference type="NCBI Taxonomy" id="2675054"/>
    <lineage>
        <taxon>Bacteria</taxon>
        <taxon>Pseudomonadati</taxon>
        <taxon>Pseudomonadota</taxon>
        <taxon>Gammaproteobacteria</taxon>
        <taxon>Thiotrichales</taxon>
        <taxon>Piscirickettsiaceae</taxon>
        <taxon>Thiosulfatimonas</taxon>
    </lineage>
</organism>
<evidence type="ECO:0000313" key="2">
    <source>
        <dbReference type="Proteomes" id="UP000501726"/>
    </source>
</evidence>
<dbReference type="Proteomes" id="UP000501726">
    <property type="component" value="Chromosome"/>
</dbReference>
<dbReference type="InterPro" id="IPR052965">
    <property type="entry name" value="Pigment-catalase-like"/>
</dbReference>
<protein>
    <recommendedName>
        <fullName evidence="3">Ferritin-like domain-containing protein</fullName>
    </recommendedName>
</protein>
<dbReference type="Pfam" id="PF13668">
    <property type="entry name" value="Ferritin_2"/>
    <property type="match status" value="1"/>
</dbReference>
<dbReference type="AlphaFoldDB" id="A0A6F8PYC5"/>
<accession>A0A6F8PYC5</accession>
<reference evidence="2" key="1">
    <citation type="submission" date="2019-11" db="EMBL/GenBank/DDBJ databases">
        <title>Isolation and characterization of two novel species in the genus Thiomicrorhabdus.</title>
        <authorList>
            <person name="Mochizuki J."/>
            <person name="Kojima H."/>
            <person name="Fukui M."/>
        </authorList>
    </citation>
    <scope>NUCLEOTIDE SEQUENCE [LARGE SCALE GENOMIC DNA]</scope>
    <source>
        <strain evidence="2">aks77</strain>
    </source>
</reference>
<gene>
    <name evidence="1" type="ORF">THMIRHAS_24940</name>
</gene>
<dbReference type="PANTHER" id="PTHR31694:SF26">
    <property type="entry name" value="OS05G0151100 PROTEIN"/>
    <property type="match status" value="1"/>
</dbReference>
<keyword evidence="2" id="KW-1185">Reference proteome</keyword>
<dbReference type="RefSeq" id="WP_173274184.1">
    <property type="nucleotide sequence ID" value="NZ_AP021889.1"/>
</dbReference>
<name>A0A6F8PYC5_9GAMM</name>
<dbReference type="SUPFAM" id="SSF47240">
    <property type="entry name" value="Ferritin-like"/>
    <property type="match status" value="1"/>
</dbReference>